<dbReference type="Proteomes" id="UP001431783">
    <property type="component" value="Unassembled WGS sequence"/>
</dbReference>
<dbReference type="SUPFAM" id="SSF49464">
    <property type="entry name" value="Carboxypeptidase regulatory domain-like"/>
    <property type="match status" value="1"/>
</dbReference>
<sequence length="405" mass="46692">MDYCKIFEFLMYILIVIGSAISLEFKYHTQYELEEILYALSENVTDPIQARIYSIGKSTEGRDLLVFELTAARNNSNIVPNIQLIGNIHGNEPPGREILLHFIEYLIDNYHKEELIRWLLDNSRLHILPCLNPDGFNVAEPGDCVGINGRNNAKDMDLNRNFPDFISEDDKNEEQVETTSMRNWMDNITFVLSGDIHSGAIVAIYPFHRIEKSKYGYEMQSSITPDNNILEHLASIYSINNEIMHQQSIFCDNEKFAGGITRGAAWYYFLGGMQDYSYMVHNTMSLTFEISCCKYPPENELSNLWEQNKNSLIFFCLQANKGVTALITDAETKIAISNSNITILGIDKAFRSNRDGRFWKILLPGRYYLRVEAQGYQSVDESFFVENEEEDFNKLTVLEIEMNRI</sequence>
<feature type="domain" description="Peptidase M14" evidence="9">
    <location>
        <begin position="26"/>
        <end position="319"/>
    </location>
</feature>
<dbReference type="InterPro" id="IPR057247">
    <property type="entry name" value="CARBOXYPEPT_ZN_2"/>
</dbReference>
<keyword evidence="7" id="KW-0325">Glycoprotein</keyword>
<accession>A0AAW1TZ34</accession>
<keyword evidence="4" id="KW-0479">Metal-binding</keyword>
<dbReference type="SMART" id="SM00631">
    <property type="entry name" value="Zn_pept"/>
    <property type="match status" value="1"/>
</dbReference>
<comment type="cofactor">
    <cofactor evidence="1">
        <name>Zn(2+)</name>
        <dbReference type="ChEBI" id="CHEBI:29105"/>
    </cofactor>
</comment>
<comment type="similarity">
    <text evidence="2 8">Belongs to the peptidase M14 family.</text>
</comment>
<dbReference type="SUPFAM" id="SSF53187">
    <property type="entry name" value="Zn-dependent exopeptidases"/>
    <property type="match status" value="1"/>
</dbReference>
<dbReference type="GO" id="GO:0004181">
    <property type="term" value="F:metallocarboxypeptidase activity"/>
    <property type="evidence" value="ECO:0007669"/>
    <property type="project" value="InterPro"/>
</dbReference>
<protein>
    <recommendedName>
        <fullName evidence="9">Peptidase M14 domain-containing protein</fullName>
    </recommendedName>
</protein>
<evidence type="ECO:0000256" key="4">
    <source>
        <dbReference type="ARBA" id="ARBA00022723"/>
    </source>
</evidence>
<dbReference type="InterPro" id="IPR000834">
    <property type="entry name" value="Peptidase_M14"/>
</dbReference>
<dbReference type="AlphaFoldDB" id="A0AAW1TZ34"/>
<dbReference type="GO" id="GO:0016485">
    <property type="term" value="P:protein processing"/>
    <property type="evidence" value="ECO:0007669"/>
    <property type="project" value="TreeGrafter"/>
</dbReference>
<evidence type="ECO:0000313" key="10">
    <source>
        <dbReference type="EMBL" id="KAK9873377.1"/>
    </source>
</evidence>
<keyword evidence="5" id="KW-0378">Hydrolase</keyword>
<dbReference type="InterPro" id="IPR008969">
    <property type="entry name" value="CarboxyPept-like_regulatory"/>
</dbReference>
<name>A0AAW1TZ34_9CUCU</name>
<evidence type="ECO:0000313" key="11">
    <source>
        <dbReference type="Proteomes" id="UP001431783"/>
    </source>
</evidence>
<dbReference type="GO" id="GO:0006518">
    <property type="term" value="P:peptide metabolic process"/>
    <property type="evidence" value="ECO:0007669"/>
    <property type="project" value="TreeGrafter"/>
</dbReference>
<dbReference type="EMBL" id="JARQZJ010000018">
    <property type="protein sequence ID" value="KAK9873377.1"/>
    <property type="molecule type" value="Genomic_DNA"/>
</dbReference>
<keyword evidence="3" id="KW-0121">Carboxypeptidase</keyword>
<comment type="caution">
    <text evidence="10">The sequence shown here is derived from an EMBL/GenBank/DDBJ whole genome shotgun (WGS) entry which is preliminary data.</text>
</comment>
<organism evidence="10 11">
    <name type="scientific">Henosepilachna vigintioctopunctata</name>
    <dbReference type="NCBI Taxonomy" id="420089"/>
    <lineage>
        <taxon>Eukaryota</taxon>
        <taxon>Metazoa</taxon>
        <taxon>Ecdysozoa</taxon>
        <taxon>Arthropoda</taxon>
        <taxon>Hexapoda</taxon>
        <taxon>Insecta</taxon>
        <taxon>Pterygota</taxon>
        <taxon>Neoptera</taxon>
        <taxon>Endopterygota</taxon>
        <taxon>Coleoptera</taxon>
        <taxon>Polyphaga</taxon>
        <taxon>Cucujiformia</taxon>
        <taxon>Coccinelloidea</taxon>
        <taxon>Coccinellidae</taxon>
        <taxon>Epilachninae</taxon>
        <taxon>Epilachnini</taxon>
        <taxon>Henosepilachna</taxon>
    </lineage>
</organism>
<dbReference type="Gene3D" id="3.40.630.10">
    <property type="entry name" value="Zn peptidases"/>
    <property type="match status" value="1"/>
</dbReference>
<keyword evidence="6" id="KW-0862">Zinc</keyword>
<evidence type="ECO:0000256" key="6">
    <source>
        <dbReference type="ARBA" id="ARBA00022833"/>
    </source>
</evidence>
<proteinExistence type="inferred from homology"/>
<reference evidence="10 11" key="1">
    <citation type="submission" date="2023-03" db="EMBL/GenBank/DDBJ databases">
        <title>Genome insight into feeding habits of ladybird beetles.</title>
        <authorList>
            <person name="Li H.-S."/>
            <person name="Huang Y.-H."/>
            <person name="Pang H."/>
        </authorList>
    </citation>
    <scope>NUCLEOTIDE SEQUENCE [LARGE SCALE GENOMIC DNA]</scope>
    <source>
        <strain evidence="10">SYSU_2023b</strain>
        <tissue evidence="10">Whole body</tissue>
    </source>
</reference>
<evidence type="ECO:0000256" key="1">
    <source>
        <dbReference type="ARBA" id="ARBA00001947"/>
    </source>
</evidence>
<dbReference type="InterPro" id="IPR050753">
    <property type="entry name" value="Peptidase_M14_domain"/>
</dbReference>
<evidence type="ECO:0000256" key="5">
    <source>
        <dbReference type="ARBA" id="ARBA00022801"/>
    </source>
</evidence>
<dbReference type="GO" id="GO:0008270">
    <property type="term" value="F:zinc ion binding"/>
    <property type="evidence" value="ECO:0007669"/>
    <property type="project" value="InterPro"/>
</dbReference>
<dbReference type="GO" id="GO:0005615">
    <property type="term" value="C:extracellular space"/>
    <property type="evidence" value="ECO:0007669"/>
    <property type="project" value="TreeGrafter"/>
</dbReference>
<dbReference type="Pfam" id="PF13620">
    <property type="entry name" value="CarboxypepD_reg"/>
    <property type="match status" value="1"/>
</dbReference>
<dbReference type="Pfam" id="PF00246">
    <property type="entry name" value="Peptidase_M14"/>
    <property type="match status" value="1"/>
</dbReference>
<gene>
    <name evidence="10" type="ORF">WA026_022183</name>
</gene>
<evidence type="ECO:0000256" key="3">
    <source>
        <dbReference type="ARBA" id="ARBA00022645"/>
    </source>
</evidence>
<dbReference type="PANTHER" id="PTHR11532:SF84">
    <property type="entry name" value="CARBOXYPEPTIDASE M"/>
    <property type="match status" value="1"/>
</dbReference>
<evidence type="ECO:0000259" key="9">
    <source>
        <dbReference type="PROSITE" id="PS52035"/>
    </source>
</evidence>
<dbReference type="Gene3D" id="2.60.40.1120">
    <property type="entry name" value="Carboxypeptidase-like, regulatory domain"/>
    <property type="match status" value="1"/>
</dbReference>
<dbReference type="PRINTS" id="PR00765">
    <property type="entry name" value="CRBOXYPTASEA"/>
</dbReference>
<dbReference type="PROSITE" id="PS00133">
    <property type="entry name" value="CARBOXYPEPT_ZN_2"/>
    <property type="match status" value="1"/>
</dbReference>
<keyword evidence="11" id="KW-1185">Reference proteome</keyword>
<feature type="active site" description="Proton donor/acceptor" evidence="8">
    <location>
        <position position="289"/>
    </location>
</feature>
<dbReference type="PROSITE" id="PS52035">
    <property type="entry name" value="PEPTIDASE_M14"/>
    <property type="match status" value="1"/>
</dbReference>
<keyword evidence="3" id="KW-0645">Protease</keyword>
<dbReference type="PANTHER" id="PTHR11532">
    <property type="entry name" value="PROTEASE M14 CARBOXYPEPTIDASE"/>
    <property type="match status" value="1"/>
</dbReference>
<evidence type="ECO:0000256" key="2">
    <source>
        <dbReference type="ARBA" id="ARBA00005988"/>
    </source>
</evidence>
<evidence type="ECO:0000256" key="7">
    <source>
        <dbReference type="ARBA" id="ARBA00023180"/>
    </source>
</evidence>
<evidence type="ECO:0000256" key="8">
    <source>
        <dbReference type="PROSITE-ProRule" id="PRU01379"/>
    </source>
</evidence>